<dbReference type="EMBL" id="NHOQ01001156">
    <property type="protein sequence ID" value="PWA26785.1"/>
    <property type="molecule type" value="Genomic_DNA"/>
</dbReference>
<accession>A0A315VWG9</accession>
<feature type="transmembrane region" description="Helical" evidence="9">
    <location>
        <begin position="573"/>
        <end position="591"/>
    </location>
</feature>
<evidence type="ECO:0000256" key="10">
    <source>
        <dbReference type="SAM" id="Coils"/>
    </source>
</evidence>
<dbReference type="GO" id="GO:0007035">
    <property type="term" value="P:vacuolar acidification"/>
    <property type="evidence" value="ECO:0007669"/>
    <property type="project" value="TreeGrafter"/>
</dbReference>
<keyword evidence="4 9" id="KW-0812">Transmembrane</keyword>
<evidence type="ECO:0000256" key="2">
    <source>
        <dbReference type="ARBA" id="ARBA00009904"/>
    </source>
</evidence>
<evidence type="ECO:0000256" key="7">
    <source>
        <dbReference type="ARBA" id="ARBA00023065"/>
    </source>
</evidence>
<gene>
    <name evidence="11" type="ORF">CCH79_00000844</name>
</gene>
<sequence length="868" mass="99253">MVFRSEEMCLAQLFLQSGSEYDCISELGELGLVEFRDLNPSVSSFQRRFVSEIKRCEEMERILGFLLREIQKAKIVVPQEDESPLAPPPRQVLEIMEQLQRLEMELSEVAKNKDKLQRNLLELTEYTHMLKITRTFIHSRSRHEALGPQYEEFPTMETDSATGSTGMQRLGAKLGFISGLIQRVKVEAFERMLWRVCKGYTILSYTEVDESLADLDTVRQALENYHCHLYPHPENDEERADVLDSLRTRIQDLNNVGSNVSGEDSEHVEHPNNCCLLQVLHRTDDYLRQVLQKAAESAYTWVVQVKKMKAIYHILNLCSFDVTNKCLIAEVWCPVSDLANLRGALEKGSRKGDATVPSFVNRIPSSDTPPTLLRSNRFTTGFQSIVEAYGVGDYREVSPAPYTIITFPFLFAVMFGDLGHGVIMSLFALWMVLTEKNQKKKRSNNEIWMMFFHGRYIILMMGLFSIYTGLIYNDCFSKSLNIFGSGWSVKAMFTNQQWNNKTVQTNALLTLDPNVSGVFSGPYPFGIDPVSRYAQKLQSAACLEYSDAIFLFNQIWNLAVNRLSFLNSYKMKMSVIVGVIHMSFGVVLSVFNHLHFGQKFSVYLLFLPELLFLICLFGYLVFMILYKWLAFSARNSSQAPSILIHFINMFVMQGKDLEFNRVGLISQTGLQVFLLLIAVMCVPLLLLGQPLYLYWQQRGGKGLRRRRGYERVRRVSEDDGSITSIHEEDEEEGFDEVTSREAPPKQFDFADVLLHQAIHTIEYCLGCISNTASYLRLWALSLAHAQLSEVLWAMVMRLGFKITTKVGVVFLVPVFGLFAMLTVSILLVMEGLSAFLHALRLHWVEFQNKFYHGTGVKFLPFDFSQLPS</sequence>
<evidence type="ECO:0000256" key="8">
    <source>
        <dbReference type="ARBA" id="ARBA00023136"/>
    </source>
</evidence>
<dbReference type="GO" id="GO:0046961">
    <property type="term" value="F:proton-transporting ATPase activity, rotational mechanism"/>
    <property type="evidence" value="ECO:0007669"/>
    <property type="project" value="InterPro"/>
</dbReference>
<evidence type="ECO:0000256" key="4">
    <source>
        <dbReference type="ARBA" id="ARBA00022692"/>
    </source>
</evidence>
<keyword evidence="8 9" id="KW-0472">Membrane</keyword>
<dbReference type="GO" id="GO:0000220">
    <property type="term" value="C:vacuolar proton-transporting V-type ATPase, V0 domain"/>
    <property type="evidence" value="ECO:0007669"/>
    <property type="project" value="InterPro"/>
</dbReference>
<dbReference type="PIRSF" id="PIRSF001293">
    <property type="entry name" value="ATP6V0A1"/>
    <property type="match status" value="1"/>
</dbReference>
<feature type="coiled-coil region" evidence="10">
    <location>
        <begin position="92"/>
        <end position="126"/>
    </location>
</feature>
<reference evidence="11 12" key="1">
    <citation type="journal article" date="2018" name="G3 (Bethesda)">
        <title>A High-Quality Reference Genome for the Invasive Mosquitofish Gambusia affinis Using a Chicago Library.</title>
        <authorList>
            <person name="Hoffberg S.L."/>
            <person name="Troendle N.J."/>
            <person name="Glenn T.C."/>
            <person name="Mahmud O."/>
            <person name="Louha S."/>
            <person name="Chalopin D."/>
            <person name="Bennetzen J.L."/>
            <person name="Mauricio R."/>
        </authorList>
    </citation>
    <scope>NUCLEOTIDE SEQUENCE [LARGE SCALE GENOMIC DNA]</scope>
    <source>
        <strain evidence="11">NE01/NJP1002.9</strain>
        <tissue evidence="11">Muscle</tissue>
    </source>
</reference>
<protein>
    <recommendedName>
        <fullName evidence="9">V-type proton ATPase subunit a</fullName>
    </recommendedName>
</protein>
<dbReference type="GO" id="GO:0005886">
    <property type="term" value="C:plasma membrane"/>
    <property type="evidence" value="ECO:0007669"/>
    <property type="project" value="TreeGrafter"/>
</dbReference>
<keyword evidence="3 9" id="KW-0813">Transport</keyword>
<evidence type="ECO:0000313" key="11">
    <source>
        <dbReference type="EMBL" id="PWA26785.1"/>
    </source>
</evidence>
<feature type="transmembrane region" description="Helical" evidence="9">
    <location>
        <begin position="454"/>
        <end position="472"/>
    </location>
</feature>
<dbReference type="AlphaFoldDB" id="A0A315VWG9"/>
<feature type="transmembrane region" description="Helical" evidence="9">
    <location>
        <begin position="672"/>
        <end position="695"/>
    </location>
</feature>
<keyword evidence="5 9" id="KW-0375">Hydrogen ion transport</keyword>
<comment type="subcellular location">
    <subcellularLocation>
        <location evidence="1">Membrane</location>
        <topology evidence="1">Multi-pass membrane protein</topology>
    </subcellularLocation>
</comment>
<feature type="transmembrane region" description="Helical" evidence="9">
    <location>
        <begin position="603"/>
        <end position="626"/>
    </location>
</feature>
<dbReference type="InterPro" id="IPR026028">
    <property type="entry name" value="V-type_ATPase_116kDa_su_euka"/>
</dbReference>
<evidence type="ECO:0000256" key="3">
    <source>
        <dbReference type="ARBA" id="ARBA00022448"/>
    </source>
</evidence>
<dbReference type="Proteomes" id="UP000250572">
    <property type="component" value="Unassembled WGS sequence"/>
</dbReference>
<feature type="non-terminal residue" evidence="11">
    <location>
        <position position="868"/>
    </location>
</feature>
<dbReference type="Pfam" id="PF01496">
    <property type="entry name" value="V_ATPase_I"/>
    <property type="match status" value="1"/>
</dbReference>
<evidence type="ECO:0000313" key="12">
    <source>
        <dbReference type="Proteomes" id="UP000250572"/>
    </source>
</evidence>
<keyword evidence="10" id="KW-0175">Coiled coil</keyword>
<comment type="caution">
    <text evidence="11">The sequence shown here is derived from an EMBL/GenBank/DDBJ whole genome shotgun (WGS) entry which is preliminary data.</text>
</comment>
<dbReference type="InterPro" id="IPR002490">
    <property type="entry name" value="V-ATPase_116kDa_su"/>
</dbReference>
<keyword evidence="7 9" id="KW-0406">Ion transport</keyword>
<comment type="similarity">
    <text evidence="2 9">Belongs to the V-ATPase 116 kDa subunit family.</text>
</comment>
<dbReference type="GO" id="GO:0051117">
    <property type="term" value="F:ATPase binding"/>
    <property type="evidence" value="ECO:0007669"/>
    <property type="project" value="TreeGrafter"/>
</dbReference>
<evidence type="ECO:0000256" key="9">
    <source>
        <dbReference type="RuleBase" id="RU361189"/>
    </source>
</evidence>
<proteinExistence type="inferred from homology"/>
<feature type="transmembrane region" description="Helical" evidence="9">
    <location>
        <begin position="409"/>
        <end position="433"/>
    </location>
</feature>
<name>A0A315VWG9_GAMAF</name>
<dbReference type="STRING" id="33528.ENSGAFP00000012122"/>
<organism evidence="11 12">
    <name type="scientific">Gambusia affinis</name>
    <name type="common">Western mosquitofish</name>
    <name type="synonym">Heterandria affinis</name>
    <dbReference type="NCBI Taxonomy" id="33528"/>
    <lineage>
        <taxon>Eukaryota</taxon>
        <taxon>Metazoa</taxon>
        <taxon>Chordata</taxon>
        <taxon>Craniata</taxon>
        <taxon>Vertebrata</taxon>
        <taxon>Euteleostomi</taxon>
        <taxon>Actinopterygii</taxon>
        <taxon>Neopterygii</taxon>
        <taxon>Teleostei</taxon>
        <taxon>Neoteleostei</taxon>
        <taxon>Acanthomorphata</taxon>
        <taxon>Ovalentaria</taxon>
        <taxon>Atherinomorphae</taxon>
        <taxon>Cyprinodontiformes</taxon>
        <taxon>Poeciliidae</taxon>
        <taxon>Poeciliinae</taxon>
        <taxon>Gambusia</taxon>
    </lineage>
</organism>
<dbReference type="PANTHER" id="PTHR11629">
    <property type="entry name" value="VACUOLAR PROTON ATPASES"/>
    <property type="match status" value="1"/>
</dbReference>
<evidence type="ECO:0000256" key="5">
    <source>
        <dbReference type="ARBA" id="ARBA00022781"/>
    </source>
</evidence>
<dbReference type="PANTHER" id="PTHR11629:SF71">
    <property type="entry name" value="V-TYPE PROTON ATPASE SUBUNIT A"/>
    <property type="match status" value="1"/>
</dbReference>
<comment type="function">
    <text evidence="9">Essential component of the vacuolar proton pump (V-ATPase), a multimeric enzyme that catalyzes the translocation of protons across the membranes. Required for assembly and activity of the V-ATPase.</text>
</comment>
<keyword evidence="6 9" id="KW-1133">Transmembrane helix</keyword>
<evidence type="ECO:0000256" key="1">
    <source>
        <dbReference type="ARBA" id="ARBA00004141"/>
    </source>
</evidence>
<evidence type="ECO:0000256" key="6">
    <source>
        <dbReference type="ARBA" id="ARBA00022989"/>
    </source>
</evidence>
<feature type="transmembrane region" description="Helical" evidence="9">
    <location>
        <begin position="806"/>
        <end position="829"/>
    </location>
</feature>
<keyword evidence="12" id="KW-1185">Reference proteome</keyword>